<gene>
    <name evidence="1" type="ORF">PanWU01x14_352390</name>
</gene>
<comment type="caution">
    <text evidence="1">The sequence shown here is derived from an EMBL/GenBank/DDBJ whole genome shotgun (WGS) entry which is preliminary data.</text>
</comment>
<dbReference type="Proteomes" id="UP000237105">
    <property type="component" value="Unassembled WGS sequence"/>
</dbReference>
<reference evidence="2" key="1">
    <citation type="submission" date="2016-06" db="EMBL/GenBank/DDBJ databases">
        <title>Parallel loss of symbiosis genes in relatives of nitrogen-fixing non-legume Parasponia.</title>
        <authorList>
            <person name="Van Velzen R."/>
            <person name="Holmer R."/>
            <person name="Bu F."/>
            <person name="Rutten L."/>
            <person name="Van Zeijl A."/>
            <person name="Liu W."/>
            <person name="Santuari L."/>
            <person name="Cao Q."/>
            <person name="Sharma T."/>
            <person name="Shen D."/>
            <person name="Roswanjaya Y."/>
            <person name="Wardhani T."/>
            <person name="Kalhor M.S."/>
            <person name="Jansen J."/>
            <person name="Van den Hoogen J."/>
            <person name="Gungor B."/>
            <person name="Hartog M."/>
            <person name="Hontelez J."/>
            <person name="Verver J."/>
            <person name="Yang W.-C."/>
            <person name="Schijlen E."/>
            <person name="Repin R."/>
            <person name="Schilthuizen M."/>
            <person name="Schranz E."/>
            <person name="Heidstra R."/>
            <person name="Miyata K."/>
            <person name="Fedorova E."/>
            <person name="Kohlen W."/>
            <person name="Bisseling T."/>
            <person name="Smit S."/>
            <person name="Geurts R."/>
        </authorList>
    </citation>
    <scope>NUCLEOTIDE SEQUENCE [LARGE SCALE GENOMIC DNA]</scope>
    <source>
        <strain evidence="2">cv. WU1-14</strain>
    </source>
</reference>
<sequence length="58" mass="6556">SLSRTRPATPETELRWSRSAPPKFPILTVFSGRLLIVRRLPLLPLARGCSSRHPRPPL</sequence>
<feature type="non-terminal residue" evidence="1">
    <location>
        <position position="1"/>
    </location>
</feature>
<accession>A0A2P5AAB8</accession>
<feature type="non-terminal residue" evidence="1">
    <location>
        <position position="58"/>
    </location>
</feature>
<keyword evidence="2" id="KW-1185">Reference proteome</keyword>
<proteinExistence type="predicted"/>
<name>A0A2P5AAB8_PARAD</name>
<organism evidence="1 2">
    <name type="scientific">Parasponia andersonii</name>
    <name type="common">Sponia andersonii</name>
    <dbReference type="NCBI Taxonomy" id="3476"/>
    <lineage>
        <taxon>Eukaryota</taxon>
        <taxon>Viridiplantae</taxon>
        <taxon>Streptophyta</taxon>
        <taxon>Embryophyta</taxon>
        <taxon>Tracheophyta</taxon>
        <taxon>Spermatophyta</taxon>
        <taxon>Magnoliopsida</taxon>
        <taxon>eudicotyledons</taxon>
        <taxon>Gunneridae</taxon>
        <taxon>Pentapetalae</taxon>
        <taxon>rosids</taxon>
        <taxon>fabids</taxon>
        <taxon>Rosales</taxon>
        <taxon>Cannabaceae</taxon>
        <taxon>Parasponia</taxon>
    </lineage>
</organism>
<protein>
    <submittedName>
        <fullName evidence="1">Uncharacterized protein</fullName>
    </submittedName>
</protein>
<evidence type="ECO:0000313" key="2">
    <source>
        <dbReference type="Proteomes" id="UP000237105"/>
    </source>
</evidence>
<dbReference type="AlphaFoldDB" id="A0A2P5AAB8"/>
<evidence type="ECO:0000313" key="1">
    <source>
        <dbReference type="EMBL" id="PON33481.1"/>
    </source>
</evidence>
<dbReference type="EMBL" id="JXTB01000726">
    <property type="protein sequence ID" value="PON33481.1"/>
    <property type="molecule type" value="Genomic_DNA"/>
</dbReference>